<sequence length="59" mass="6908">MAQKRIGRPPSDDTMTDRIFVRVSKETIEKLDECTRELDTSRSDVVRKGIDMMHDQLKK</sequence>
<dbReference type="OrthoDB" id="2229917at2"/>
<dbReference type="Proteomes" id="UP000005384">
    <property type="component" value="Unassembled WGS sequence"/>
</dbReference>
<dbReference type="AlphaFoldDB" id="G5IEP0"/>
<dbReference type="InterPro" id="IPR013321">
    <property type="entry name" value="Arc_rbn_hlx_hlx"/>
</dbReference>
<dbReference type="InterPro" id="IPR002145">
    <property type="entry name" value="CopG"/>
</dbReference>
<protein>
    <recommendedName>
        <fullName evidence="1">Ribbon-helix-helix protein CopG domain-containing protein</fullName>
    </recommendedName>
</protein>
<name>G5IEP0_9FIRM</name>
<dbReference type="Gene3D" id="1.10.1220.10">
    <property type="entry name" value="Met repressor-like"/>
    <property type="match status" value="1"/>
</dbReference>
<comment type="caution">
    <text evidence="2">The sequence shown here is derived from an EMBL/GenBank/DDBJ whole genome shotgun (WGS) entry which is preliminary data.</text>
</comment>
<dbReference type="Pfam" id="PF01402">
    <property type="entry name" value="RHH_1"/>
    <property type="match status" value="1"/>
</dbReference>
<dbReference type="GO" id="GO:0006355">
    <property type="term" value="P:regulation of DNA-templated transcription"/>
    <property type="evidence" value="ECO:0007669"/>
    <property type="project" value="InterPro"/>
</dbReference>
<proteinExistence type="predicted"/>
<evidence type="ECO:0000313" key="3">
    <source>
        <dbReference type="Proteomes" id="UP000005384"/>
    </source>
</evidence>
<accession>G5IEP0</accession>
<reference evidence="2 3" key="1">
    <citation type="submission" date="2011-08" db="EMBL/GenBank/DDBJ databases">
        <title>The Genome Sequence of Clostridium hathewayi WAL-18680.</title>
        <authorList>
            <consortium name="The Broad Institute Genome Sequencing Platform"/>
            <person name="Earl A."/>
            <person name="Ward D."/>
            <person name="Feldgarden M."/>
            <person name="Gevers D."/>
            <person name="Finegold S.M."/>
            <person name="Summanen P.H."/>
            <person name="Molitoris D.R."/>
            <person name="Song M."/>
            <person name="Daigneault M."/>
            <person name="Allen-Vercoe E."/>
            <person name="Young S.K."/>
            <person name="Zeng Q."/>
            <person name="Gargeya S."/>
            <person name="Fitzgerald M."/>
            <person name="Haas B."/>
            <person name="Abouelleil A."/>
            <person name="Alvarado L."/>
            <person name="Arachchi H.M."/>
            <person name="Berlin A."/>
            <person name="Brown A."/>
            <person name="Chapman S.B."/>
            <person name="Chen Z."/>
            <person name="Dunbar C."/>
            <person name="Freedman E."/>
            <person name="Gearin G."/>
            <person name="Gellesch M."/>
            <person name="Goldberg J."/>
            <person name="Griggs A."/>
            <person name="Gujja S."/>
            <person name="Heiman D."/>
            <person name="Howarth C."/>
            <person name="Larson L."/>
            <person name="Lui A."/>
            <person name="MacDonald P.J.P."/>
            <person name="Montmayeur A."/>
            <person name="Murphy C."/>
            <person name="Neiman D."/>
            <person name="Pearson M."/>
            <person name="Priest M."/>
            <person name="Roberts A."/>
            <person name="Saif S."/>
            <person name="Shea T."/>
            <person name="Shenoy N."/>
            <person name="Sisk P."/>
            <person name="Stolte C."/>
            <person name="Sykes S."/>
            <person name="Wortman J."/>
            <person name="Nusbaum C."/>
            <person name="Birren B."/>
        </authorList>
    </citation>
    <scope>NUCLEOTIDE SEQUENCE [LARGE SCALE GENOMIC DNA]</scope>
    <source>
        <strain evidence="2 3">WAL-18680</strain>
    </source>
</reference>
<feature type="domain" description="Ribbon-helix-helix protein CopG" evidence="1">
    <location>
        <begin position="18"/>
        <end position="47"/>
    </location>
</feature>
<evidence type="ECO:0000259" key="1">
    <source>
        <dbReference type="Pfam" id="PF01402"/>
    </source>
</evidence>
<dbReference type="HOGENOM" id="CLU_198307_0_0_9"/>
<dbReference type="EMBL" id="ADLN01000036">
    <property type="protein sequence ID" value="EHI60093.1"/>
    <property type="molecule type" value="Genomic_DNA"/>
</dbReference>
<organism evidence="2 3">
    <name type="scientific">Hungatella hathewayi WAL-18680</name>
    <dbReference type="NCBI Taxonomy" id="742737"/>
    <lineage>
        <taxon>Bacteria</taxon>
        <taxon>Bacillati</taxon>
        <taxon>Bacillota</taxon>
        <taxon>Clostridia</taxon>
        <taxon>Lachnospirales</taxon>
        <taxon>Lachnospiraceae</taxon>
        <taxon>Hungatella</taxon>
    </lineage>
</organism>
<keyword evidence="3" id="KW-1185">Reference proteome</keyword>
<dbReference type="InterPro" id="IPR010985">
    <property type="entry name" value="Ribbon_hlx_hlx"/>
</dbReference>
<evidence type="ECO:0000313" key="2">
    <source>
        <dbReference type="EMBL" id="EHI60093.1"/>
    </source>
</evidence>
<dbReference type="SUPFAM" id="SSF47598">
    <property type="entry name" value="Ribbon-helix-helix"/>
    <property type="match status" value="1"/>
</dbReference>
<gene>
    <name evidence="2" type="ORF">HMPREF9473_01967</name>
</gene>